<feature type="compositionally biased region" description="Basic residues" evidence="1">
    <location>
        <begin position="13"/>
        <end position="22"/>
    </location>
</feature>
<sequence length="79" mass="9366">MNLFSCQRKLLSKTKKKKKVKKRTSDVGKSRNHHLYKLKAERDPSSSHPFTESLYKPYCLISVSQNPNRYQILKIEKQE</sequence>
<dbReference type="EMBL" id="LK032333">
    <property type="protein sequence ID" value="CDY34362.1"/>
    <property type="molecule type" value="Genomic_DNA"/>
</dbReference>
<proteinExistence type="predicted"/>
<dbReference type="PaxDb" id="3708-A0A078H9M0"/>
<accession>A0A078H9M0</accession>
<protein>
    <submittedName>
        <fullName evidence="2">BnaA09g11040D protein</fullName>
    </submittedName>
</protein>
<dbReference type="AlphaFoldDB" id="A0A078H9M0"/>
<keyword evidence="3" id="KW-1185">Reference proteome</keyword>
<name>A0A078H9M0_BRANA</name>
<evidence type="ECO:0000313" key="2">
    <source>
        <dbReference type="EMBL" id="CDY34362.1"/>
    </source>
</evidence>
<evidence type="ECO:0000256" key="1">
    <source>
        <dbReference type="SAM" id="MobiDB-lite"/>
    </source>
</evidence>
<dbReference type="Proteomes" id="UP000028999">
    <property type="component" value="Unassembled WGS sequence"/>
</dbReference>
<dbReference type="Gramene" id="CDY34362">
    <property type="protein sequence ID" value="CDY34362"/>
    <property type="gene ID" value="GSBRNA2T00056411001"/>
</dbReference>
<gene>
    <name evidence="2" type="primary">BnaA09g11040D</name>
    <name evidence="2" type="ORF">GSBRNA2T00056411001</name>
</gene>
<feature type="region of interest" description="Disordered" evidence="1">
    <location>
        <begin position="13"/>
        <end position="48"/>
    </location>
</feature>
<evidence type="ECO:0000313" key="3">
    <source>
        <dbReference type="Proteomes" id="UP000028999"/>
    </source>
</evidence>
<organism evidence="2 3">
    <name type="scientific">Brassica napus</name>
    <name type="common">Rape</name>
    <dbReference type="NCBI Taxonomy" id="3708"/>
    <lineage>
        <taxon>Eukaryota</taxon>
        <taxon>Viridiplantae</taxon>
        <taxon>Streptophyta</taxon>
        <taxon>Embryophyta</taxon>
        <taxon>Tracheophyta</taxon>
        <taxon>Spermatophyta</taxon>
        <taxon>Magnoliopsida</taxon>
        <taxon>eudicotyledons</taxon>
        <taxon>Gunneridae</taxon>
        <taxon>Pentapetalae</taxon>
        <taxon>rosids</taxon>
        <taxon>malvids</taxon>
        <taxon>Brassicales</taxon>
        <taxon>Brassicaceae</taxon>
        <taxon>Brassiceae</taxon>
        <taxon>Brassica</taxon>
    </lineage>
</organism>
<reference evidence="2 3" key="1">
    <citation type="journal article" date="2014" name="Science">
        <title>Plant genetics. Early allopolyploid evolution in the post-Neolithic Brassica napus oilseed genome.</title>
        <authorList>
            <person name="Chalhoub B."/>
            <person name="Denoeud F."/>
            <person name="Liu S."/>
            <person name="Parkin I.A."/>
            <person name="Tang H."/>
            <person name="Wang X."/>
            <person name="Chiquet J."/>
            <person name="Belcram H."/>
            <person name="Tong C."/>
            <person name="Samans B."/>
            <person name="Correa M."/>
            <person name="Da Silva C."/>
            <person name="Just J."/>
            <person name="Falentin C."/>
            <person name="Koh C.S."/>
            <person name="Le Clainche I."/>
            <person name="Bernard M."/>
            <person name="Bento P."/>
            <person name="Noel B."/>
            <person name="Labadie K."/>
            <person name="Alberti A."/>
            <person name="Charles M."/>
            <person name="Arnaud D."/>
            <person name="Guo H."/>
            <person name="Daviaud C."/>
            <person name="Alamery S."/>
            <person name="Jabbari K."/>
            <person name="Zhao M."/>
            <person name="Edger P.P."/>
            <person name="Chelaifa H."/>
            <person name="Tack D."/>
            <person name="Lassalle G."/>
            <person name="Mestiri I."/>
            <person name="Schnel N."/>
            <person name="Le Paslier M.C."/>
            <person name="Fan G."/>
            <person name="Renault V."/>
            <person name="Bayer P.E."/>
            <person name="Golicz A.A."/>
            <person name="Manoli S."/>
            <person name="Lee T.H."/>
            <person name="Thi V.H."/>
            <person name="Chalabi S."/>
            <person name="Hu Q."/>
            <person name="Fan C."/>
            <person name="Tollenaere R."/>
            <person name="Lu Y."/>
            <person name="Battail C."/>
            <person name="Shen J."/>
            <person name="Sidebottom C.H."/>
            <person name="Wang X."/>
            <person name="Canaguier A."/>
            <person name="Chauveau A."/>
            <person name="Berard A."/>
            <person name="Deniot G."/>
            <person name="Guan M."/>
            <person name="Liu Z."/>
            <person name="Sun F."/>
            <person name="Lim Y.P."/>
            <person name="Lyons E."/>
            <person name="Town C.D."/>
            <person name="Bancroft I."/>
            <person name="Wang X."/>
            <person name="Meng J."/>
            <person name="Ma J."/>
            <person name="Pires J.C."/>
            <person name="King G.J."/>
            <person name="Brunel D."/>
            <person name="Delourme R."/>
            <person name="Renard M."/>
            <person name="Aury J.M."/>
            <person name="Adams K.L."/>
            <person name="Batley J."/>
            <person name="Snowdon R.J."/>
            <person name="Tost J."/>
            <person name="Edwards D."/>
            <person name="Zhou Y."/>
            <person name="Hua W."/>
            <person name="Sharpe A.G."/>
            <person name="Paterson A.H."/>
            <person name="Guan C."/>
            <person name="Wincker P."/>
        </authorList>
    </citation>
    <scope>NUCLEOTIDE SEQUENCE [LARGE SCALE GENOMIC DNA]</scope>
    <source>
        <strain evidence="3">cv. Darmor-bzh</strain>
    </source>
</reference>